<dbReference type="OrthoDB" id="10360at2157"/>
<evidence type="ECO:0000256" key="2">
    <source>
        <dbReference type="ARBA" id="ARBA00022454"/>
    </source>
</evidence>
<dbReference type="GO" id="GO:0003690">
    <property type="term" value="F:double-stranded DNA binding"/>
    <property type="evidence" value="ECO:0007669"/>
    <property type="project" value="UniProtKB-UniRule"/>
</dbReference>
<evidence type="ECO:0000313" key="7">
    <source>
        <dbReference type="EMBL" id="SIM50479.1"/>
    </source>
</evidence>
<dbReference type="Pfam" id="PF01918">
    <property type="entry name" value="Alba"/>
    <property type="match status" value="1"/>
</dbReference>
<sequence length="91" mass="10116">MSEENNIIYVGKKPTMNYVLAVVTQFNTNNVEKIVIKARGKSISKAVDIAEITKNKFMPNAKYADIHITTEKVEGERGESNVSSIEITIAK</sequence>
<dbReference type="NCBIfam" id="NF003088">
    <property type="entry name" value="PRK04015.1"/>
    <property type="match status" value="1"/>
</dbReference>
<evidence type="ECO:0000313" key="9">
    <source>
        <dbReference type="Proteomes" id="UP000187822"/>
    </source>
</evidence>
<reference evidence="9" key="3">
    <citation type="submission" date="2016-06" db="EMBL/GenBank/DDBJ databases">
        <authorList>
            <person name="Toshchakov V.S."/>
        </authorList>
    </citation>
    <scope>NUCLEOTIDE SEQUENCE [LARGE SCALE GENOMIC DNA]</scope>
    <source>
        <strain>PM4 (JCM 30641</strain>
        <strain evidence="9">\VKM B-2940)</strain>
    </source>
</reference>
<keyword evidence="2 5" id="KW-0158">Chromosome</keyword>
<keyword evidence="4 5" id="KW-0238">DNA-binding</keyword>
<organism evidence="7 10">
    <name type="scientific">Cuniculiplasma divulgatum</name>
    <dbReference type="NCBI Taxonomy" id="1673428"/>
    <lineage>
        <taxon>Archaea</taxon>
        <taxon>Methanobacteriati</taxon>
        <taxon>Thermoplasmatota</taxon>
        <taxon>Thermoplasmata</taxon>
        <taxon>Thermoplasmatales</taxon>
        <taxon>Cuniculiplasmataceae</taxon>
        <taxon>Cuniculiplasma</taxon>
    </lineage>
</organism>
<keyword evidence="5" id="KW-0226">DNA condensation</keyword>
<dbReference type="EMBL" id="LT671858">
    <property type="protein sequence ID" value="SIM50479.1"/>
    <property type="molecule type" value="Genomic_DNA"/>
</dbReference>
<proteinExistence type="inferred from homology"/>
<comment type="function">
    <text evidence="5">Binds double-stranded DNA tightly but without sequence specificity. Involved in DNA compaction.</text>
</comment>
<reference evidence="8" key="2">
    <citation type="submission" date="2016-06" db="EMBL/GenBank/DDBJ databases">
        <authorList>
            <person name="Olsen C.W."/>
            <person name="Carey S."/>
            <person name="Hinshaw L."/>
            <person name="Karasin A.I."/>
        </authorList>
    </citation>
    <scope>NUCLEOTIDE SEQUENCE [LARGE SCALE GENOMIC DNA]</scope>
    <source>
        <strain evidence="8">PM4</strain>
    </source>
</reference>
<name>A0A1N5TRA8_9ARCH</name>
<comment type="PTM">
    <text evidence="5">Acetylated. Acetylation at Lys-12 decreases DNA-binding affinity.</text>
</comment>
<evidence type="ECO:0000256" key="4">
    <source>
        <dbReference type="ARBA" id="ARBA00023125"/>
    </source>
</evidence>
<dbReference type="STRING" id="1673428.CPM_0627"/>
<dbReference type="GO" id="GO:0005737">
    <property type="term" value="C:cytoplasm"/>
    <property type="evidence" value="ECO:0007669"/>
    <property type="project" value="UniProtKB-SubCell"/>
</dbReference>
<dbReference type="Gene3D" id="3.30.110.20">
    <property type="entry name" value="Alba-like domain"/>
    <property type="match status" value="1"/>
</dbReference>
<dbReference type="RefSeq" id="WP_021789824.1">
    <property type="nucleotide sequence ID" value="NZ_LT671858.1"/>
</dbReference>
<dbReference type="NCBIfam" id="TIGR00285">
    <property type="entry name" value="DNA-binding protein Alba"/>
    <property type="match status" value="1"/>
</dbReference>
<dbReference type="AlphaFoldDB" id="A0A1N5TRA8"/>
<evidence type="ECO:0000259" key="6">
    <source>
        <dbReference type="Pfam" id="PF01918"/>
    </source>
</evidence>
<dbReference type="KEGG" id="cdiv:CPM_0627"/>
<evidence type="ECO:0000256" key="5">
    <source>
        <dbReference type="HAMAP-Rule" id="MF_01122"/>
    </source>
</evidence>
<comment type="subcellular location">
    <subcellularLocation>
        <location evidence="5">Cytoplasm</location>
    </subcellularLocation>
    <subcellularLocation>
        <location evidence="5">Chromosome</location>
    </subcellularLocation>
</comment>
<evidence type="ECO:0000313" key="10">
    <source>
        <dbReference type="Proteomes" id="UP000195607"/>
    </source>
</evidence>
<dbReference type="PIRSF" id="PIRSF028732">
    <property type="entry name" value="Alba"/>
    <property type="match status" value="1"/>
</dbReference>
<evidence type="ECO:0000256" key="3">
    <source>
        <dbReference type="ARBA" id="ARBA00022490"/>
    </source>
</evidence>
<dbReference type="InterPro" id="IPR013795">
    <property type="entry name" value="DNA/RNA-bd_Alba"/>
</dbReference>
<dbReference type="InterPro" id="IPR036882">
    <property type="entry name" value="Alba-like_dom_sf"/>
</dbReference>
<dbReference type="InterPro" id="IPR002775">
    <property type="entry name" value="DNA/RNA-bd_Alba-like"/>
</dbReference>
<keyword evidence="3 5" id="KW-0963">Cytoplasm</keyword>
<protein>
    <recommendedName>
        <fullName evidence="5">DNA/RNA-binding protein Alba</fullName>
    </recommendedName>
</protein>
<dbReference type="GO" id="GO:0003723">
    <property type="term" value="F:RNA binding"/>
    <property type="evidence" value="ECO:0007669"/>
    <property type="project" value="InterPro"/>
</dbReference>
<dbReference type="Proteomes" id="UP000187822">
    <property type="component" value="Chromosome I"/>
</dbReference>
<accession>A0A1N5TRA8</accession>
<feature type="domain" description="DNA/RNA-binding protein Alba-like" evidence="6">
    <location>
        <begin position="6"/>
        <end position="70"/>
    </location>
</feature>
<keyword evidence="9" id="KW-1185">Reference proteome</keyword>
<reference evidence="7 10" key="1">
    <citation type="submission" date="2016-04" db="EMBL/GenBank/DDBJ databases">
        <authorList>
            <person name="Evans L.H."/>
            <person name="Alamgir A."/>
            <person name="Owens N."/>
            <person name="Weber N.D."/>
            <person name="Virtaneva K."/>
            <person name="Barbian K."/>
            <person name="Babar A."/>
            <person name="Rosenke K."/>
        </authorList>
    </citation>
    <scope>NUCLEOTIDE SEQUENCE [LARGE SCALE GENOMIC DNA]</scope>
    <source>
        <strain evidence="7">S5</strain>
        <strain evidence="10">S5(T) (JCM 30642 \VKM B-2941)</strain>
    </source>
</reference>
<evidence type="ECO:0000313" key="8">
    <source>
        <dbReference type="EMBL" id="SJK84497.1"/>
    </source>
</evidence>
<dbReference type="GO" id="GO:0030261">
    <property type="term" value="P:chromosome condensation"/>
    <property type="evidence" value="ECO:0007669"/>
    <property type="project" value="UniProtKB-KW"/>
</dbReference>
<dbReference type="HAMAP" id="MF_01122">
    <property type="entry name" value="AlbA"/>
    <property type="match status" value="1"/>
</dbReference>
<evidence type="ECO:0000256" key="1">
    <source>
        <dbReference type="ARBA" id="ARBA00008018"/>
    </source>
</evidence>
<dbReference type="GO" id="GO:0005694">
    <property type="term" value="C:chromosome"/>
    <property type="evidence" value="ECO:0007669"/>
    <property type="project" value="UniProtKB-SubCell"/>
</dbReference>
<comment type="similarity">
    <text evidence="1 5">Belongs to the histone-like Alba family.</text>
</comment>
<dbReference type="Proteomes" id="UP000195607">
    <property type="component" value="Chromosome I"/>
</dbReference>
<gene>
    <name evidence="5" type="primary">albA</name>
    <name evidence="8" type="ORF">CPM_0627</name>
    <name evidence="7" type="ORF">CSP5_0649</name>
</gene>
<keyword evidence="5" id="KW-0007">Acetylation</keyword>
<dbReference type="GeneID" id="41587931"/>
<dbReference type="SUPFAM" id="SSF82704">
    <property type="entry name" value="AlbA-like"/>
    <property type="match status" value="1"/>
</dbReference>
<feature type="modified residue" description="N6-acetyllysine" evidence="5">
    <location>
        <position position="12"/>
    </location>
</feature>
<dbReference type="EMBL" id="LT719092">
    <property type="protein sequence ID" value="SJK84497.1"/>
    <property type="molecule type" value="Genomic_DNA"/>
</dbReference>